<keyword evidence="2" id="KW-1185">Reference proteome</keyword>
<name>A0ACB8VPC1_9TELE</name>
<reference evidence="1" key="1">
    <citation type="submission" date="2022-04" db="EMBL/GenBank/DDBJ databases">
        <title>Jade perch genome.</title>
        <authorList>
            <person name="Chao B."/>
        </authorList>
    </citation>
    <scope>NUCLEOTIDE SEQUENCE</scope>
    <source>
        <strain evidence="1">CB-2022</strain>
    </source>
</reference>
<gene>
    <name evidence="1" type="ORF">L3Q82_015773</name>
</gene>
<proteinExistence type="predicted"/>
<sequence>MYTRPHQTMASSNSNESANRGLQDTDEEEGKELCPGFKDVDAFVKYGFGAVISATKTSAALPQAGDEYDFYRSFPGFQEFCESQGDKLLHCMSQLMQHHGCRSHMRDRNKLTGLEERFDLVVDSNDVILERVGILLDEADGVNRSQQPVLPAGFQPPKIVVSSWNRKSSGSGSRSEMFRLLHAKNVARPQLKFKEKVDNSNTPFIPRIFIKPNAIKPLPSYFTNKQIRKERPEDLDVPAALADFIHQQRTQEHVEDMFAHPYQYELDHFTVPESLLSKPEPQMYKPMAETKCSFVDTLEDLVALNEKLCQLSEFAVDLEHHSYRSFLGLTCLMQISTRGEDFIIDTLELRSEMYILNEAFTDKAIVKVFHGADSDIEWLQRDFGLYVVNLFDTHQASRALNLARHSLDHLLTHFCSVDSDKRYQLADWRIRPLPDEMVQYARTDTHYLLYIYDCMRAQLLDFNHGQPSLLQSVWNKSKDISLKKYMKPIYTEESYLELQRKQKKSFNTQQLTAFRLLFAWRDKLARQEDESTGYVLPTHMMTKISEELPKEPQGIIACCNPVPPLVRQQVNELHLLVQQAREMPLLKAEIAAQKKKGLTPIKKPEVTLFGPHDTSRVSESDLHPFSPDVLPVKQGALFSDDEQKMDVDEQKTCGLTASAKITLFEEPETQSDQEPLPVVQMKARRIIESFENPFRMYLPSSDVHISKNAKFDPSSKIYEISKRWKLQSIEQQQMELEAKKKAKEEAKELAKKAAEERNKAKQSYKESLQNVATVRQQAAESAKDSGKKRERVPSEVGESTPKPSKKMMKSAEKPQKTEQPPQDTFKPFDYTQSDLKVFAGTKPKDNTQFDPNRQAHDFKKKKTPKGQKSNFSPGNRSMSYMAGKSDSSSWLTFKVRSRCLTFKHVSDKRRRRRIMDYIKEGWFTEKCALWPGQAMSLQVEEVLYNKKSKFQDVMVFKSKTYGNVLVLDGVIQCTERDEFAYQEMIANLPLCSHPCPKKVLIIGGGDGGVLREVVKNPLVESAVLCEIDEDVINVSKKFLPGMAKGFFSPKLTLHVGDGFEFMKQNQDAFDVIITDSSDPVGPAESLFKESYYQLMKAALRNGGILCSQGECQWLHLELIKEMRTFCKTLFPVVDYAYSTIPTYPSGQIGFMLCSKNPETHFKEPVRALTKDEMENMSLKYYNPEIHKASFVLPEFARKPPAPAPVALLRHLHSCHGMQLLVVLAALMGVLFSVRAAAVLPVEDRSPIHVNRELSKERKELILKLVSGLLDGALDTNMLPGEAAPVDLEEPLESRLEERAVYNRLSLP</sequence>
<evidence type="ECO:0000313" key="2">
    <source>
        <dbReference type="Proteomes" id="UP000831701"/>
    </source>
</evidence>
<dbReference type="EMBL" id="CM041549">
    <property type="protein sequence ID" value="KAI3357321.1"/>
    <property type="molecule type" value="Genomic_DNA"/>
</dbReference>
<feature type="non-terminal residue" evidence="1">
    <location>
        <position position="1307"/>
    </location>
</feature>
<comment type="caution">
    <text evidence="1">The sequence shown here is derived from an EMBL/GenBank/DDBJ whole genome shotgun (WGS) entry which is preliminary data.</text>
</comment>
<accession>A0ACB8VPC1</accession>
<organism evidence="1 2">
    <name type="scientific">Scortum barcoo</name>
    <name type="common">barcoo grunter</name>
    <dbReference type="NCBI Taxonomy" id="214431"/>
    <lineage>
        <taxon>Eukaryota</taxon>
        <taxon>Metazoa</taxon>
        <taxon>Chordata</taxon>
        <taxon>Craniata</taxon>
        <taxon>Vertebrata</taxon>
        <taxon>Euteleostomi</taxon>
        <taxon>Actinopterygii</taxon>
        <taxon>Neopterygii</taxon>
        <taxon>Teleostei</taxon>
        <taxon>Neoteleostei</taxon>
        <taxon>Acanthomorphata</taxon>
        <taxon>Eupercaria</taxon>
        <taxon>Centrarchiformes</taxon>
        <taxon>Terapontoidei</taxon>
        <taxon>Terapontidae</taxon>
        <taxon>Scortum</taxon>
    </lineage>
</organism>
<evidence type="ECO:0000313" key="1">
    <source>
        <dbReference type="EMBL" id="KAI3357321.1"/>
    </source>
</evidence>
<protein>
    <submittedName>
        <fullName evidence="1">Uncharacterized protein</fullName>
    </submittedName>
</protein>
<dbReference type="Proteomes" id="UP000831701">
    <property type="component" value="Chromosome 19"/>
</dbReference>